<feature type="compositionally biased region" description="Low complexity" evidence="1">
    <location>
        <begin position="27"/>
        <end position="48"/>
    </location>
</feature>
<feature type="region of interest" description="Disordered" evidence="1">
    <location>
        <begin position="23"/>
        <end position="66"/>
    </location>
</feature>
<name>D5WZ90_THIK1</name>
<gene>
    <name evidence="2" type="ordered locus">Tint_2953</name>
</gene>
<evidence type="ECO:0008006" key="3">
    <source>
        <dbReference type="Google" id="ProtNLM"/>
    </source>
</evidence>
<feature type="compositionally biased region" description="Pro residues" evidence="1">
    <location>
        <begin position="49"/>
        <end position="63"/>
    </location>
</feature>
<reference evidence="2" key="1">
    <citation type="submission" date="2010-04" db="EMBL/GenBank/DDBJ databases">
        <title>Complete sequence of Thiomonas intermedia K12.</title>
        <authorList>
            <consortium name="US DOE Joint Genome Institute"/>
            <person name="Lucas S."/>
            <person name="Copeland A."/>
            <person name="Lapidus A."/>
            <person name="Cheng J.-F."/>
            <person name="Bruce D."/>
            <person name="Goodwin L."/>
            <person name="Pitluck S."/>
            <person name="Davenport K."/>
            <person name="Detter J.C."/>
            <person name="Han C."/>
            <person name="Tapia R."/>
            <person name="Land M."/>
            <person name="Hauser L."/>
            <person name="Kyrpides N."/>
            <person name="Ovchinnikova G."/>
            <person name="Kerfeld C.A."/>
            <person name="Cannon G.C."/>
            <person name="Heinhorst S."/>
            <person name="Woyke T."/>
        </authorList>
    </citation>
    <scope>NUCLEOTIDE SEQUENCE [LARGE SCALE GENOMIC DNA]</scope>
    <source>
        <strain evidence="2">K12</strain>
    </source>
</reference>
<feature type="compositionally biased region" description="Polar residues" evidence="1">
    <location>
        <begin position="157"/>
        <end position="180"/>
    </location>
</feature>
<evidence type="ECO:0000313" key="2">
    <source>
        <dbReference type="EMBL" id="ADG32288.1"/>
    </source>
</evidence>
<dbReference type="HOGENOM" id="CLU_102164_0_0_4"/>
<proteinExistence type="predicted"/>
<dbReference type="EMBL" id="CP002021">
    <property type="protein sequence ID" value="ADG32288.1"/>
    <property type="molecule type" value="Genomic_DNA"/>
</dbReference>
<sequence>MSEASSPEDRGFLSRWSRRKLQAGTDSVPAAAPVSPAPDKGEELAAVPEPVPAPANDQPPPPTLDELQALDHTADLTRFIAKGVDEGVRRAALRKLFADPQFNVMDGLDTYIDDYNTPSPVSPGLLARLKLTPNLGLDLADPALATPAAQRPASECPGSTSQDRASTTANEADTTDQPDSAPTPDMPQDASLNATPPTP</sequence>
<dbReference type="eggNOG" id="ENOG5032ZGA">
    <property type="taxonomic scope" value="Bacteria"/>
</dbReference>
<organism evidence="2">
    <name type="scientific">Thiomonas intermedia (strain K12)</name>
    <name type="common">Thiobacillus intermedius</name>
    <dbReference type="NCBI Taxonomy" id="75379"/>
    <lineage>
        <taxon>Bacteria</taxon>
        <taxon>Pseudomonadati</taxon>
        <taxon>Pseudomonadota</taxon>
        <taxon>Betaproteobacteria</taxon>
        <taxon>Burkholderiales</taxon>
        <taxon>Thiomonas</taxon>
    </lineage>
</organism>
<dbReference type="KEGG" id="tin:Tint_2953"/>
<dbReference type="BioCyc" id="TINT75379:TINT_RS14795-MONOMER"/>
<dbReference type="Pfam" id="PF11748">
    <property type="entry name" value="DUF3306"/>
    <property type="match status" value="1"/>
</dbReference>
<dbReference type="STRING" id="75379.Tint_2953"/>
<accession>D5WZ90</accession>
<protein>
    <recommendedName>
        <fullName evidence="3">DUF3306 domain-containing protein</fullName>
    </recommendedName>
</protein>
<dbReference type="InterPro" id="IPR021735">
    <property type="entry name" value="DUF3306"/>
</dbReference>
<feature type="region of interest" description="Disordered" evidence="1">
    <location>
        <begin position="142"/>
        <end position="199"/>
    </location>
</feature>
<dbReference type="AlphaFoldDB" id="D5WZ90"/>
<evidence type="ECO:0000256" key="1">
    <source>
        <dbReference type="SAM" id="MobiDB-lite"/>
    </source>
</evidence>
<feature type="compositionally biased region" description="Polar residues" evidence="1">
    <location>
        <begin position="190"/>
        <end position="199"/>
    </location>
</feature>